<evidence type="ECO:0000256" key="2">
    <source>
        <dbReference type="ARBA" id="ARBA00023242"/>
    </source>
</evidence>
<feature type="compositionally biased region" description="Polar residues" evidence="3">
    <location>
        <begin position="129"/>
        <end position="138"/>
    </location>
</feature>
<evidence type="ECO:0000256" key="1">
    <source>
        <dbReference type="ARBA" id="ARBA00004123"/>
    </source>
</evidence>
<evidence type="ECO:0000313" key="5">
    <source>
        <dbReference type="EMBL" id="KAF7351144.1"/>
    </source>
</evidence>
<comment type="subcellular location">
    <subcellularLocation>
        <location evidence="1">Nucleus</location>
    </subcellularLocation>
</comment>
<keyword evidence="2" id="KW-0539">Nucleus</keyword>
<feature type="region of interest" description="Disordered" evidence="3">
    <location>
        <begin position="187"/>
        <end position="237"/>
    </location>
</feature>
<dbReference type="Pfam" id="PF00385">
    <property type="entry name" value="Chromo"/>
    <property type="match status" value="1"/>
</dbReference>
<gene>
    <name evidence="5" type="ORF">MSAN_01676900</name>
</gene>
<evidence type="ECO:0000256" key="3">
    <source>
        <dbReference type="SAM" id="MobiDB-lite"/>
    </source>
</evidence>
<comment type="caution">
    <text evidence="5">The sequence shown here is derived from an EMBL/GenBank/DDBJ whole genome shotgun (WGS) entry which is preliminary data.</text>
</comment>
<evidence type="ECO:0000259" key="4">
    <source>
        <dbReference type="PROSITE" id="PS50013"/>
    </source>
</evidence>
<proteinExistence type="predicted"/>
<name>A0A8H7CUP8_9AGAR</name>
<dbReference type="Proteomes" id="UP000623467">
    <property type="component" value="Unassembled WGS sequence"/>
</dbReference>
<dbReference type="PROSITE" id="PS50013">
    <property type="entry name" value="CHROMO_2"/>
    <property type="match status" value="1"/>
</dbReference>
<sequence>MPARKRKREPMWFVETILKAQRTKLPASSTKSFLQSEAWVYYVKWGGFPDSDNSWEPIGSFLASDPSPAIILRFWEHVGPESFLINAPGFEVVPTEEWIRKEKLVFASKVPLEEIEAQNRNPKRRRSASPETPSQSRNRNGKQKRSSPPSTSRRSGSRSPRKVSFATDTEERVILGLDEVENTAQFYSSSHQPTADPSDSEDDLPTPRISTEEATPTLPEDPGPEPVPEAPPKTPLPSFFSPPSSPHQGIKFYEQTADAAPTDNINADLTPTLVPDQHTTLEAAGEEGPMLTSMLIDEDTASAGVNTSFYEPDEDHYAGLRNEHVSLQNYDEKSDWFDVEGANAASSDETLDFLNTIELPTSVERGPDYRPSRPICGPAPMTKWAWNGQLSVTVNGQSEAICSKCVITDSTECAPPRISAFVSSQKPLEIPASYNTEDILRYVDGCKCPHQFAQLLADGPDGERLEIFSQYLTRKSQACMMPALWDGDVRGVLLFVPQESKRLLDHLRTPPEVRNTGLVVILLFVDDSPPIEHKYKREILQLNRKVERALMTPEQWRKSLRDERDYHISLRIIQLSKAIRHYAYTHTSTVWSSNDGGRLDQDTVHLLRVLKKSRVGVVSLADTSADIVFIHVGALKNVHELPHLVQRRLRPEVRFCLYGTHKTVPPSLWGFHEIYLLGGAVTFTPEALVNDAWGVLKTIRLIHAHPLWTCFLTPEVVGMAVKLIQLREDEMPEYTDTLPFAFNNILNAIRKDEVLLMMTTPLDNLGDEDDRNWALTNRVFKPRTAPAILEHCMKAFDAAYGSSPQDRWAALARSDLTADMYRMQTQPGARTDYRRFVVLDSSLDSRCNSSGIEWATVGSFDFKDDFTTALEKLSLVI</sequence>
<dbReference type="OrthoDB" id="433924at2759"/>
<feature type="domain" description="Chromo" evidence="4">
    <location>
        <begin position="12"/>
        <end position="76"/>
    </location>
</feature>
<dbReference type="InterPro" id="IPR016197">
    <property type="entry name" value="Chromo-like_dom_sf"/>
</dbReference>
<accession>A0A8H7CUP8</accession>
<dbReference type="EMBL" id="JACAZH010000014">
    <property type="protein sequence ID" value="KAF7351144.1"/>
    <property type="molecule type" value="Genomic_DNA"/>
</dbReference>
<dbReference type="InterPro" id="IPR051219">
    <property type="entry name" value="Heterochromatin_chromo-domain"/>
</dbReference>
<dbReference type="GO" id="GO:0006338">
    <property type="term" value="P:chromatin remodeling"/>
    <property type="evidence" value="ECO:0007669"/>
    <property type="project" value="UniProtKB-ARBA"/>
</dbReference>
<dbReference type="PANTHER" id="PTHR22812">
    <property type="entry name" value="CHROMOBOX PROTEIN"/>
    <property type="match status" value="1"/>
</dbReference>
<reference evidence="5" key="1">
    <citation type="submission" date="2020-05" db="EMBL/GenBank/DDBJ databases">
        <title>Mycena genomes resolve the evolution of fungal bioluminescence.</title>
        <authorList>
            <person name="Tsai I.J."/>
        </authorList>
    </citation>
    <scope>NUCLEOTIDE SEQUENCE</scope>
    <source>
        <strain evidence="5">160909Yilan</strain>
    </source>
</reference>
<protein>
    <recommendedName>
        <fullName evidence="4">Chromo domain-containing protein</fullName>
    </recommendedName>
</protein>
<dbReference type="SUPFAM" id="SSF54160">
    <property type="entry name" value="Chromo domain-like"/>
    <property type="match status" value="1"/>
</dbReference>
<dbReference type="Gene3D" id="2.40.50.40">
    <property type="match status" value="1"/>
</dbReference>
<dbReference type="AlphaFoldDB" id="A0A8H7CUP8"/>
<feature type="compositionally biased region" description="Pro residues" evidence="3">
    <location>
        <begin position="219"/>
        <end position="235"/>
    </location>
</feature>
<dbReference type="GO" id="GO:0005634">
    <property type="term" value="C:nucleus"/>
    <property type="evidence" value="ECO:0007669"/>
    <property type="project" value="UniProtKB-SubCell"/>
</dbReference>
<feature type="region of interest" description="Disordered" evidence="3">
    <location>
        <begin position="116"/>
        <end position="170"/>
    </location>
</feature>
<dbReference type="InterPro" id="IPR023780">
    <property type="entry name" value="Chromo_domain"/>
</dbReference>
<feature type="compositionally biased region" description="Polar residues" evidence="3">
    <location>
        <begin position="187"/>
        <end position="197"/>
    </location>
</feature>
<dbReference type="InterPro" id="IPR000953">
    <property type="entry name" value="Chromo/chromo_shadow_dom"/>
</dbReference>
<evidence type="ECO:0000313" key="6">
    <source>
        <dbReference type="Proteomes" id="UP000623467"/>
    </source>
</evidence>
<keyword evidence="6" id="KW-1185">Reference proteome</keyword>
<organism evidence="5 6">
    <name type="scientific">Mycena sanguinolenta</name>
    <dbReference type="NCBI Taxonomy" id="230812"/>
    <lineage>
        <taxon>Eukaryota</taxon>
        <taxon>Fungi</taxon>
        <taxon>Dikarya</taxon>
        <taxon>Basidiomycota</taxon>
        <taxon>Agaricomycotina</taxon>
        <taxon>Agaricomycetes</taxon>
        <taxon>Agaricomycetidae</taxon>
        <taxon>Agaricales</taxon>
        <taxon>Marasmiineae</taxon>
        <taxon>Mycenaceae</taxon>
        <taxon>Mycena</taxon>
    </lineage>
</organism>